<evidence type="ECO:0000256" key="2">
    <source>
        <dbReference type="ARBA" id="ARBA00022490"/>
    </source>
</evidence>
<dbReference type="PROSITE" id="PS51898">
    <property type="entry name" value="TYR_RECOMBINASE"/>
    <property type="match status" value="1"/>
</dbReference>
<dbReference type="Pfam" id="PF02899">
    <property type="entry name" value="Phage_int_SAM_1"/>
    <property type="match status" value="1"/>
</dbReference>
<evidence type="ECO:0000256" key="10">
    <source>
        <dbReference type="SAM" id="MobiDB-lite"/>
    </source>
</evidence>
<dbReference type="InterPro" id="IPR044068">
    <property type="entry name" value="CB"/>
</dbReference>
<dbReference type="HAMAP" id="MF_01808">
    <property type="entry name" value="Recomb_XerC_XerD"/>
    <property type="match status" value="1"/>
</dbReference>
<keyword evidence="6 9" id="KW-0238">DNA-binding</keyword>
<comment type="caution">
    <text evidence="13">The sequence shown here is derived from an EMBL/GenBank/DDBJ whole genome shotgun (WGS) entry which is preliminary data.</text>
</comment>
<evidence type="ECO:0000256" key="3">
    <source>
        <dbReference type="ARBA" id="ARBA00022618"/>
    </source>
</evidence>
<dbReference type="InterPro" id="IPR050090">
    <property type="entry name" value="Tyrosine_recombinase_XerCD"/>
</dbReference>
<feature type="compositionally biased region" description="Low complexity" evidence="10">
    <location>
        <begin position="342"/>
        <end position="352"/>
    </location>
</feature>
<evidence type="ECO:0000256" key="8">
    <source>
        <dbReference type="ARBA" id="ARBA00023306"/>
    </source>
</evidence>
<dbReference type="PANTHER" id="PTHR30349">
    <property type="entry name" value="PHAGE INTEGRASE-RELATED"/>
    <property type="match status" value="1"/>
</dbReference>
<dbReference type="Gene3D" id="1.10.443.10">
    <property type="entry name" value="Intergrase catalytic core"/>
    <property type="match status" value="1"/>
</dbReference>
<keyword evidence="7" id="KW-0233">DNA recombination</keyword>
<gene>
    <name evidence="13" type="ORF">IAB19_04045</name>
</gene>
<evidence type="ECO:0000313" key="14">
    <source>
        <dbReference type="Proteomes" id="UP000823631"/>
    </source>
</evidence>
<dbReference type="InterPro" id="IPR013762">
    <property type="entry name" value="Integrase-like_cat_sf"/>
</dbReference>
<proteinExistence type="inferred from homology"/>
<organism evidence="13 14">
    <name type="scientific">Candidatus Avisuccinivibrio stercorigallinarum</name>
    <dbReference type="NCBI Taxonomy" id="2840704"/>
    <lineage>
        <taxon>Bacteria</taxon>
        <taxon>Pseudomonadati</taxon>
        <taxon>Pseudomonadota</taxon>
        <taxon>Gammaproteobacteria</taxon>
        <taxon>Aeromonadales</taxon>
        <taxon>Succinivibrionaceae</taxon>
        <taxon>Succinivibrionaceae incertae sedis</taxon>
        <taxon>Candidatus Avisuccinivibrio</taxon>
    </lineage>
</organism>
<dbReference type="InterPro" id="IPR010998">
    <property type="entry name" value="Integrase_recombinase_N"/>
</dbReference>
<reference evidence="13" key="2">
    <citation type="journal article" date="2021" name="PeerJ">
        <title>Extensive microbial diversity within the chicken gut microbiome revealed by metagenomics and culture.</title>
        <authorList>
            <person name="Gilroy R."/>
            <person name="Ravi A."/>
            <person name="Getino M."/>
            <person name="Pursley I."/>
            <person name="Horton D.L."/>
            <person name="Alikhan N.F."/>
            <person name="Baker D."/>
            <person name="Gharbi K."/>
            <person name="Hall N."/>
            <person name="Watson M."/>
            <person name="Adriaenssens E.M."/>
            <person name="Foster-Nyarko E."/>
            <person name="Jarju S."/>
            <person name="Secka A."/>
            <person name="Antonio M."/>
            <person name="Oren A."/>
            <person name="Chaudhuri R.R."/>
            <person name="La Ragione R."/>
            <person name="Hildebrand F."/>
            <person name="Pallen M.J."/>
        </authorList>
    </citation>
    <scope>NUCLEOTIDE SEQUENCE</scope>
    <source>
        <strain evidence="13">17213</strain>
    </source>
</reference>
<dbReference type="GO" id="GO:0015074">
    <property type="term" value="P:DNA integration"/>
    <property type="evidence" value="ECO:0007669"/>
    <property type="project" value="UniProtKB-KW"/>
</dbReference>
<dbReference type="InterPro" id="IPR004107">
    <property type="entry name" value="Integrase_SAM-like_N"/>
</dbReference>
<keyword evidence="8" id="KW-0131">Cell cycle</keyword>
<feature type="region of interest" description="Disordered" evidence="10">
    <location>
        <begin position="304"/>
        <end position="361"/>
    </location>
</feature>
<evidence type="ECO:0000259" key="11">
    <source>
        <dbReference type="PROSITE" id="PS51898"/>
    </source>
</evidence>
<feature type="non-terminal residue" evidence="13">
    <location>
        <position position="361"/>
    </location>
</feature>
<dbReference type="InterPro" id="IPR002104">
    <property type="entry name" value="Integrase_catalytic"/>
</dbReference>
<dbReference type="SUPFAM" id="SSF47823">
    <property type="entry name" value="lambda integrase-like, N-terminal domain"/>
    <property type="match status" value="1"/>
</dbReference>
<accession>A0A9D9GT63</accession>
<evidence type="ECO:0000256" key="7">
    <source>
        <dbReference type="ARBA" id="ARBA00023172"/>
    </source>
</evidence>
<dbReference type="InterPro" id="IPR023009">
    <property type="entry name" value="Tyrosine_recombinase_XerC/XerD"/>
</dbReference>
<dbReference type="GO" id="GO:0051301">
    <property type="term" value="P:cell division"/>
    <property type="evidence" value="ECO:0007669"/>
    <property type="project" value="UniProtKB-KW"/>
</dbReference>
<dbReference type="SUPFAM" id="SSF56349">
    <property type="entry name" value="DNA breaking-rejoining enzymes"/>
    <property type="match status" value="1"/>
</dbReference>
<dbReference type="PANTHER" id="PTHR30349:SF77">
    <property type="entry name" value="TYROSINE RECOMBINASE XERC"/>
    <property type="match status" value="1"/>
</dbReference>
<feature type="domain" description="Tyr recombinase" evidence="11">
    <location>
        <begin position="119"/>
        <end position="300"/>
    </location>
</feature>
<dbReference type="AlphaFoldDB" id="A0A9D9GT63"/>
<evidence type="ECO:0000256" key="5">
    <source>
        <dbReference type="ARBA" id="ARBA00022908"/>
    </source>
</evidence>
<dbReference type="EMBL" id="JADINH010000087">
    <property type="protein sequence ID" value="MBO8415539.1"/>
    <property type="molecule type" value="Genomic_DNA"/>
</dbReference>
<dbReference type="PROSITE" id="PS51900">
    <property type="entry name" value="CB"/>
    <property type="match status" value="1"/>
</dbReference>
<reference evidence="13" key="1">
    <citation type="submission" date="2020-10" db="EMBL/GenBank/DDBJ databases">
        <authorList>
            <person name="Gilroy R."/>
        </authorList>
    </citation>
    <scope>NUCLEOTIDE SEQUENCE</scope>
    <source>
        <strain evidence="13">17213</strain>
    </source>
</reference>
<keyword evidence="2" id="KW-0963">Cytoplasm</keyword>
<evidence type="ECO:0000256" key="9">
    <source>
        <dbReference type="PROSITE-ProRule" id="PRU01248"/>
    </source>
</evidence>
<dbReference type="GO" id="GO:0005737">
    <property type="term" value="C:cytoplasm"/>
    <property type="evidence" value="ECO:0007669"/>
    <property type="project" value="UniProtKB-SubCell"/>
</dbReference>
<dbReference type="GO" id="GO:0006310">
    <property type="term" value="P:DNA recombination"/>
    <property type="evidence" value="ECO:0007669"/>
    <property type="project" value="UniProtKB-KW"/>
</dbReference>
<protein>
    <submittedName>
        <fullName evidence="13">Tyrosine-type recombinase/integrase</fullName>
    </submittedName>
</protein>
<dbReference type="Pfam" id="PF00589">
    <property type="entry name" value="Phage_integrase"/>
    <property type="match status" value="1"/>
</dbReference>
<evidence type="ECO:0000259" key="12">
    <source>
        <dbReference type="PROSITE" id="PS51900"/>
    </source>
</evidence>
<dbReference type="Gene3D" id="1.10.150.130">
    <property type="match status" value="1"/>
</dbReference>
<evidence type="ECO:0000256" key="4">
    <source>
        <dbReference type="ARBA" id="ARBA00022829"/>
    </source>
</evidence>
<sequence length="361" mass="40288">MAKKQASGFDAEIGLFLNYLQHEKRCSEHTTASYSRVLTKARDCLLRETELVSFAEVGRPEMRILQREFNFNDDIERLSDNSVAHDLYALSSLFKFMQRRELMEQNPIELIQVPKVRRPLPRVLSLPEIEKLIAAAPGDIFGVRDRAVIELLFSSGLRVSELVALDLSSIDFELEEVRVLGKGRKERVVPVGSYAQRALKEYLARRHELHPAEDCSAVFLNRFGRRITTRAIEQNLEKIAKAAGLSGTVSPHKLRHSFATELLAGGADIRAVQEMLGHSSLAATEIYTHVDAARLKKVYDSAHPRDQMADSDDDFAADEPAEILQEKMDKPAAKQRQRKKPAAAASAASAKARSNSGGRKG</sequence>
<dbReference type="GO" id="GO:0007059">
    <property type="term" value="P:chromosome segregation"/>
    <property type="evidence" value="ECO:0007669"/>
    <property type="project" value="UniProtKB-KW"/>
</dbReference>
<evidence type="ECO:0000256" key="1">
    <source>
        <dbReference type="ARBA" id="ARBA00004496"/>
    </source>
</evidence>
<keyword evidence="4" id="KW-0159">Chromosome partition</keyword>
<dbReference type="GO" id="GO:0003677">
    <property type="term" value="F:DNA binding"/>
    <property type="evidence" value="ECO:0007669"/>
    <property type="project" value="UniProtKB-UniRule"/>
</dbReference>
<dbReference type="Proteomes" id="UP000823631">
    <property type="component" value="Unassembled WGS sequence"/>
</dbReference>
<feature type="compositionally biased region" description="Acidic residues" evidence="10">
    <location>
        <begin position="309"/>
        <end position="321"/>
    </location>
</feature>
<dbReference type="CDD" id="cd00798">
    <property type="entry name" value="INT_XerDC_C"/>
    <property type="match status" value="1"/>
</dbReference>
<evidence type="ECO:0000256" key="6">
    <source>
        <dbReference type="ARBA" id="ARBA00023125"/>
    </source>
</evidence>
<keyword evidence="3" id="KW-0132">Cell division</keyword>
<evidence type="ECO:0000313" key="13">
    <source>
        <dbReference type="EMBL" id="MBO8415539.1"/>
    </source>
</evidence>
<dbReference type="InterPro" id="IPR011010">
    <property type="entry name" value="DNA_brk_join_enz"/>
</dbReference>
<keyword evidence="5" id="KW-0229">DNA integration</keyword>
<comment type="subcellular location">
    <subcellularLocation>
        <location evidence="1">Cytoplasm</location>
    </subcellularLocation>
</comment>
<feature type="domain" description="Core-binding (CB)" evidence="12">
    <location>
        <begin position="7"/>
        <end position="98"/>
    </location>
</feature>
<name>A0A9D9GT63_9GAMM</name>